<evidence type="ECO:0000313" key="3">
    <source>
        <dbReference type="Proteomes" id="UP001165190"/>
    </source>
</evidence>
<evidence type="ECO:0000256" key="1">
    <source>
        <dbReference type="SAM" id="MobiDB-lite"/>
    </source>
</evidence>
<sequence length="247" mass="25963">MSTYFLFVGSNHSPREQVRVTPTIFRSAPLSAPPAEAPRVASSRLNPDTRSSLVHDTLPVEATTSPTTNSQGAAFNPLNTHASPSVLAHSPIGSAVDDHHEDVTGADDSLVDNEDIVGMTDAATCPVDNAEHTNHGVGVGVDVCDYPVDTVEHTASGADAASHGTDSGVCEYPMVTRSVESASPLLDVGVVQSTSSSNTHTMLTRSKRGIFKPKLYAVTTSLADVVPTSVRQALLVPEWKEAVHDKA</sequence>
<comment type="caution">
    <text evidence="2">The sequence shown here is derived from an EMBL/GenBank/DDBJ whole genome shotgun (WGS) entry which is preliminary data.</text>
</comment>
<dbReference type="AlphaFoldDB" id="A0A9W7IUS7"/>
<evidence type="ECO:0000313" key="2">
    <source>
        <dbReference type="EMBL" id="GMJ01517.1"/>
    </source>
</evidence>
<organism evidence="2 3">
    <name type="scientific">Hibiscus trionum</name>
    <name type="common">Flower of an hour</name>
    <dbReference type="NCBI Taxonomy" id="183268"/>
    <lineage>
        <taxon>Eukaryota</taxon>
        <taxon>Viridiplantae</taxon>
        <taxon>Streptophyta</taxon>
        <taxon>Embryophyta</taxon>
        <taxon>Tracheophyta</taxon>
        <taxon>Spermatophyta</taxon>
        <taxon>Magnoliopsida</taxon>
        <taxon>eudicotyledons</taxon>
        <taxon>Gunneridae</taxon>
        <taxon>Pentapetalae</taxon>
        <taxon>rosids</taxon>
        <taxon>malvids</taxon>
        <taxon>Malvales</taxon>
        <taxon>Malvaceae</taxon>
        <taxon>Malvoideae</taxon>
        <taxon>Hibiscus</taxon>
    </lineage>
</organism>
<dbReference type="Proteomes" id="UP001165190">
    <property type="component" value="Unassembled WGS sequence"/>
</dbReference>
<keyword evidence="3" id="KW-1185">Reference proteome</keyword>
<feature type="compositionally biased region" description="Polar residues" evidence="1">
    <location>
        <begin position="43"/>
        <end position="54"/>
    </location>
</feature>
<accession>A0A9W7IUS7</accession>
<dbReference type="EMBL" id="BSYR01000035">
    <property type="protein sequence ID" value="GMJ01517.1"/>
    <property type="molecule type" value="Genomic_DNA"/>
</dbReference>
<dbReference type="OrthoDB" id="1000646at2759"/>
<reference evidence="2" key="1">
    <citation type="submission" date="2023-05" db="EMBL/GenBank/DDBJ databases">
        <title>Genome and transcriptome analyses reveal genes involved in the formation of fine ridges on petal epidermal cells in Hibiscus trionum.</title>
        <authorList>
            <person name="Koshimizu S."/>
            <person name="Masuda S."/>
            <person name="Ishii T."/>
            <person name="Shirasu K."/>
            <person name="Hoshino A."/>
            <person name="Arita M."/>
        </authorList>
    </citation>
    <scope>NUCLEOTIDE SEQUENCE</scope>
    <source>
        <strain evidence="2">Hamamatsu line</strain>
    </source>
</reference>
<feature type="region of interest" description="Disordered" evidence="1">
    <location>
        <begin position="28"/>
        <end position="55"/>
    </location>
</feature>
<gene>
    <name evidence="2" type="ORF">HRI_003820900</name>
</gene>
<protein>
    <submittedName>
        <fullName evidence="2">Uncharacterized protein</fullName>
    </submittedName>
</protein>
<name>A0A9W7IUS7_HIBTR</name>
<proteinExistence type="predicted"/>